<comment type="caution">
    <text evidence="2">The sequence shown here is derived from an EMBL/GenBank/DDBJ whole genome shotgun (WGS) entry which is preliminary data.</text>
</comment>
<feature type="signal peptide" evidence="1">
    <location>
        <begin position="1"/>
        <end position="26"/>
    </location>
</feature>
<reference evidence="2 3" key="1">
    <citation type="submission" date="2019-10" db="EMBL/GenBank/DDBJ databases">
        <authorList>
            <person name="Palmer J.M."/>
        </authorList>
    </citation>
    <scope>NUCLEOTIDE SEQUENCE [LARGE SCALE GENOMIC DNA]</scope>
    <source>
        <strain evidence="2 3">TWF506</strain>
    </source>
</reference>
<gene>
    <name evidence="2" type="ORF">TWF506_002469</name>
</gene>
<dbReference type="AlphaFoldDB" id="A0AAN8RUU8"/>
<accession>A0AAN8RUU8</accession>
<evidence type="ECO:0000256" key="1">
    <source>
        <dbReference type="SAM" id="SignalP"/>
    </source>
</evidence>
<keyword evidence="1" id="KW-0732">Signal</keyword>
<evidence type="ECO:0000313" key="2">
    <source>
        <dbReference type="EMBL" id="KAK6504267.1"/>
    </source>
</evidence>
<protein>
    <submittedName>
        <fullName evidence="2">Uncharacterized protein</fullName>
    </submittedName>
</protein>
<dbReference type="EMBL" id="JAVHJM010000010">
    <property type="protein sequence ID" value="KAK6504267.1"/>
    <property type="molecule type" value="Genomic_DNA"/>
</dbReference>
<proteinExistence type="predicted"/>
<feature type="chain" id="PRO_5043053882" evidence="1">
    <location>
        <begin position="27"/>
        <end position="324"/>
    </location>
</feature>
<dbReference type="Proteomes" id="UP001307849">
    <property type="component" value="Unassembled WGS sequence"/>
</dbReference>
<sequence length="324" mass="36374">MRFLSFIGAAILLFDLPFAITHPADASVQSLKHDLKKRLWLADLPPIEPENPGGFYLQRDQGKIDHLIKYGDGPNCLLVLLSSSRANIEDEERWIGWPLGNDTYRYKGDNKCQNFKPLNKMLPNRVSSYQVTGYCECEFFDNENCEDGKFSAFNRADDSLKLHGNNDLLESYRCWKEMHLKKGVTCLLFYGPAGLRGRLGEKMGRSTLDGEDISMDDGYVMATIQRDMMFLNGPESELKCYTMRPGVLVESIVVRGCSCVFYLDDNCTMPLSNSLTGKYGIGNAGWDSKAAIGDLDKTSFGSLRSYTCAPPYGISEYARYGNLP</sequence>
<organism evidence="2 3">
    <name type="scientific">Arthrobotrys conoides</name>
    <dbReference type="NCBI Taxonomy" id="74498"/>
    <lineage>
        <taxon>Eukaryota</taxon>
        <taxon>Fungi</taxon>
        <taxon>Dikarya</taxon>
        <taxon>Ascomycota</taxon>
        <taxon>Pezizomycotina</taxon>
        <taxon>Orbiliomycetes</taxon>
        <taxon>Orbiliales</taxon>
        <taxon>Orbiliaceae</taxon>
        <taxon>Arthrobotrys</taxon>
    </lineage>
</organism>
<keyword evidence="3" id="KW-1185">Reference proteome</keyword>
<evidence type="ECO:0000313" key="3">
    <source>
        <dbReference type="Proteomes" id="UP001307849"/>
    </source>
</evidence>
<name>A0AAN8RUU8_9PEZI</name>